<reference evidence="2" key="1">
    <citation type="submission" date="2019-01" db="EMBL/GenBank/DDBJ databases">
        <authorList>
            <consortium name="Pathogen Informatics"/>
        </authorList>
    </citation>
    <scope>NUCLEOTIDE SEQUENCE [LARGE SCALE GENOMIC DNA]</scope>
    <source>
        <strain evidence="2">NCTC10113</strain>
    </source>
</reference>
<dbReference type="GO" id="GO:0004371">
    <property type="term" value="F:glycerone kinase activity"/>
    <property type="evidence" value="ECO:0007669"/>
    <property type="project" value="InterPro"/>
</dbReference>
<dbReference type="Gene3D" id="1.25.40.340">
    <property type="match status" value="1"/>
</dbReference>
<dbReference type="EMBL" id="LR214939">
    <property type="protein sequence ID" value="VEU56445.1"/>
    <property type="molecule type" value="Genomic_DNA"/>
</dbReference>
<dbReference type="SMART" id="SM01120">
    <property type="entry name" value="Dak2"/>
    <property type="match status" value="1"/>
</dbReference>
<dbReference type="PANTHER" id="PTHR33434:SF4">
    <property type="entry name" value="PHOSPHATASE PROTEIN"/>
    <property type="match status" value="1"/>
</dbReference>
<dbReference type="RefSeq" id="WP_024544215.1">
    <property type="nucleotide sequence ID" value="NZ_CP169362.1"/>
</dbReference>
<dbReference type="InterPro" id="IPR048394">
    <property type="entry name" value="FakA-like_M"/>
</dbReference>
<dbReference type="SMART" id="SM01121">
    <property type="entry name" value="Dak1_2"/>
    <property type="match status" value="1"/>
</dbReference>
<dbReference type="InterPro" id="IPR036117">
    <property type="entry name" value="DhaL_dom_sf"/>
</dbReference>
<keyword evidence="2" id="KW-0614">Plasmid</keyword>
<dbReference type="PROSITE" id="PS51480">
    <property type="entry name" value="DHAL"/>
    <property type="match status" value="1"/>
</dbReference>
<dbReference type="AlphaFoldDB" id="A0A448ZZ47"/>
<dbReference type="Pfam" id="PF02734">
    <property type="entry name" value="Dak2"/>
    <property type="match status" value="1"/>
</dbReference>
<dbReference type="SUPFAM" id="SSF101473">
    <property type="entry name" value="DhaL-like"/>
    <property type="match status" value="1"/>
</dbReference>
<feature type="domain" description="DhaL" evidence="1">
    <location>
        <begin position="7"/>
        <end position="199"/>
    </location>
</feature>
<keyword evidence="2" id="KW-0418">Kinase</keyword>
<dbReference type="EC" id="2.7.1.-" evidence="2"/>
<dbReference type="NCBIfam" id="TIGR03599">
    <property type="entry name" value="YloV"/>
    <property type="match status" value="1"/>
</dbReference>
<protein>
    <submittedName>
        <fullName evidence="2">Dihydroxyacetone (Glycerone) kinase, DhaK2 subunit</fullName>
        <ecNumber evidence="2">2.7.1.-</ecNumber>
    </submittedName>
</protein>
<dbReference type="InterPro" id="IPR033470">
    <property type="entry name" value="FakA-like_C"/>
</dbReference>
<gene>
    <name evidence="2" type="primary">dhaK2</name>
    <name evidence="2" type="ORF">NCTC10113_01354</name>
</gene>
<accession>A0A448ZZ47</accession>
<organism evidence="2">
    <name type="scientific">Metamycoplasma salivarium</name>
    <name type="common">Mycoplasma salivarium</name>
    <dbReference type="NCBI Taxonomy" id="2124"/>
    <lineage>
        <taxon>Bacteria</taxon>
        <taxon>Bacillati</taxon>
        <taxon>Mycoplasmatota</taxon>
        <taxon>Mycoplasmoidales</taxon>
        <taxon>Metamycoplasmataceae</taxon>
        <taxon>Metamycoplasma</taxon>
    </lineage>
</organism>
<geneLocation type="plasmid" evidence="2">
    <name>2</name>
</geneLocation>
<proteinExistence type="predicted"/>
<evidence type="ECO:0000259" key="1">
    <source>
        <dbReference type="PROSITE" id="PS51480"/>
    </source>
</evidence>
<dbReference type="Pfam" id="PF13684">
    <property type="entry name" value="FakA-like_C"/>
    <property type="match status" value="1"/>
</dbReference>
<name>A0A448ZZ47_METSV</name>
<sequence length="544" mass="59762">MKKINGIEWKNALISGANNIENKKNAINALNVFPVPDGDTGSNMAMTISTAKNAISNINDANIANVAKAISTNMLLGARGNSGVILSQIFKGFANGFANKNEITTFDLVEAFVSAAKVAYTAVLKPIEGTILTVIREISEGLKEQVLSNTTIEEAFENIVKLARQSCDKTPELLSILKEVGVTDSGGEGLYAILEGMNAYFHGKPVTQNDGVETIDKFISDSEVYSGEFGYCTEFILEIDKLDKFNKDDLVKKYEKIGNSMVVVQDENFLKVHIHTKRPGNVLTTVNSLGQFVKIKIENMTIQANNSKENSYKLNEQKQNSQNSFAKKVGLISCNTGQGLIELAKEFGVNYVIEGGQTNNPSTQDLVNAIEQVDAKTIFILPNNSNIILSAQQAATIVRNKKVIIIPTKSQAQCLSVAMNFSEENSVDENESQMNKVLKTIKYAEIAPSIKDVKLEGIKIKKNDFMCMLNNKLIGVEKTYNQAAKHLVGKMINKNTEIITLIYGQDASEEDANEIKEFIETTYDVEVAIYSGGQAIYPYYICAE</sequence>
<evidence type="ECO:0000313" key="2">
    <source>
        <dbReference type="EMBL" id="VEU56445.1"/>
    </source>
</evidence>
<dbReference type="Pfam" id="PF21645">
    <property type="entry name" value="FakA-like_M"/>
    <property type="match status" value="1"/>
</dbReference>
<dbReference type="PANTHER" id="PTHR33434">
    <property type="entry name" value="DEGV DOMAIN-CONTAINING PROTEIN DR_1986-RELATED"/>
    <property type="match status" value="1"/>
</dbReference>
<dbReference type="InterPro" id="IPR019986">
    <property type="entry name" value="YloV-like"/>
</dbReference>
<keyword evidence="2" id="KW-0808">Transferase</keyword>
<dbReference type="InterPro" id="IPR050270">
    <property type="entry name" value="DegV_domain_contain"/>
</dbReference>
<dbReference type="InterPro" id="IPR004007">
    <property type="entry name" value="DhaL_dom"/>
</dbReference>
<dbReference type="GO" id="GO:0006071">
    <property type="term" value="P:glycerol metabolic process"/>
    <property type="evidence" value="ECO:0007669"/>
    <property type="project" value="InterPro"/>
</dbReference>